<protein>
    <submittedName>
        <fullName evidence="1">Uncharacterized protein</fullName>
    </submittedName>
</protein>
<dbReference type="Proteomes" id="UP001375743">
    <property type="component" value="Unassembled WGS sequence"/>
</dbReference>
<evidence type="ECO:0000313" key="2">
    <source>
        <dbReference type="Proteomes" id="UP001375743"/>
    </source>
</evidence>
<dbReference type="RefSeq" id="WP_418160589.1">
    <property type="nucleotide sequence ID" value="NZ_JBBLZC010000017.1"/>
</dbReference>
<proteinExistence type="predicted"/>
<accession>A0ABU8XUJ0</accession>
<evidence type="ECO:0000313" key="1">
    <source>
        <dbReference type="EMBL" id="MEK0084744.1"/>
    </source>
</evidence>
<organism evidence="1 2">
    <name type="scientific">Benzoatithermus flavus</name>
    <dbReference type="NCBI Taxonomy" id="3108223"/>
    <lineage>
        <taxon>Bacteria</taxon>
        <taxon>Pseudomonadati</taxon>
        <taxon>Pseudomonadota</taxon>
        <taxon>Alphaproteobacteria</taxon>
        <taxon>Geminicoccales</taxon>
        <taxon>Geminicoccaceae</taxon>
        <taxon>Benzoatithermus</taxon>
    </lineage>
</organism>
<reference evidence="1 2" key="1">
    <citation type="submission" date="2024-01" db="EMBL/GenBank/DDBJ databases">
        <title>Multi-omics insights into the function and evolution of sodium benzoate biodegradation pathways in Benzoatithermus flavus gen. nov., sp. nov. from hot spring.</title>
        <authorList>
            <person name="Hu C.-J."/>
            <person name="Li W.-J."/>
        </authorList>
    </citation>
    <scope>NUCLEOTIDE SEQUENCE [LARGE SCALE GENOMIC DNA]</scope>
    <source>
        <strain evidence="1 2">SYSU G07066</strain>
    </source>
</reference>
<dbReference type="EMBL" id="JBBLZC010000017">
    <property type="protein sequence ID" value="MEK0084744.1"/>
    <property type="molecule type" value="Genomic_DNA"/>
</dbReference>
<sequence length="46" mass="4817">MLVSREPDGSWRGVFLTRLDDTLRIEALGIEIGLAGLYAGLAAAGA</sequence>
<gene>
    <name evidence="1" type="ORF">U1T56_16445</name>
</gene>
<name>A0ABU8XUJ0_9PROT</name>
<comment type="caution">
    <text evidence="1">The sequence shown here is derived from an EMBL/GenBank/DDBJ whole genome shotgun (WGS) entry which is preliminary data.</text>
</comment>
<keyword evidence="2" id="KW-1185">Reference proteome</keyword>